<feature type="transmembrane region" description="Helical" evidence="8">
    <location>
        <begin position="165"/>
        <end position="186"/>
    </location>
</feature>
<evidence type="ECO:0000256" key="8">
    <source>
        <dbReference type="RuleBase" id="RU363041"/>
    </source>
</evidence>
<feature type="transmembrane region" description="Helical" evidence="8">
    <location>
        <begin position="72"/>
        <end position="91"/>
    </location>
</feature>
<comment type="caution">
    <text evidence="9">The sequence shown here is derived from an EMBL/GenBank/DDBJ whole genome shotgun (WGS) entry which is preliminary data.</text>
</comment>
<evidence type="ECO:0000256" key="7">
    <source>
        <dbReference type="ARBA" id="ARBA00023136"/>
    </source>
</evidence>
<keyword evidence="10" id="KW-1185">Reference proteome</keyword>
<name>A0A437MNW1_9PROT</name>
<organism evidence="9 10">
    <name type="scientific">Rhodovarius crocodyli</name>
    <dbReference type="NCBI Taxonomy" id="1979269"/>
    <lineage>
        <taxon>Bacteria</taxon>
        <taxon>Pseudomonadati</taxon>
        <taxon>Pseudomonadota</taxon>
        <taxon>Alphaproteobacteria</taxon>
        <taxon>Acetobacterales</taxon>
        <taxon>Roseomonadaceae</taxon>
        <taxon>Rhodovarius</taxon>
    </lineage>
</organism>
<dbReference type="PANTHER" id="PTHR30269:SF32">
    <property type="entry name" value="MEMBRANE TRANSPORTER PROTEIN-RELATED"/>
    <property type="match status" value="1"/>
</dbReference>
<dbReference type="InterPro" id="IPR002781">
    <property type="entry name" value="TM_pro_TauE-like"/>
</dbReference>
<dbReference type="RefSeq" id="WP_127786223.1">
    <property type="nucleotide sequence ID" value="NZ_SACL01000001.1"/>
</dbReference>
<keyword evidence="6 8" id="KW-1133">Transmembrane helix</keyword>
<protein>
    <recommendedName>
        <fullName evidence="8">Probable membrane transporter protein</fullName>
    </recommendedName>
</protein>
<evidence type="ECO:0000256" key="4">
    <source>
        <dbReference type="ARBA" id="ARBA00022475"/>
    </source>
</evidence>
<dbReference type="Pfam" id="PF01925">
    <property type="entry name" value="TauE"/>
    <property type="match status" value="1"/>
</dbReference>
<sequence>MTEHLILITLTFLLAGLVKGVIGLGLPTVAMGLLAAAMPPAQAAAMLLVPSAVTNLWQLLAGPRFLPLLRQLWGMMLGIALGTIACSGLIAGPAVHLATAGLGLALLAYAAIGLAKPGLSVPVQARGWAGPLVGLATGAVTGATGVFVIPAVPYLSALGLARDDLVQALGLSFTVSTFALGLGLAWHGALPGLALGASLLALLPALLGMLLGGWLRARVRPELFRKIFFVGLAILGAEILWRAVG</sequence>
<comment type="similarity">
    <text evidence="2 8">Belongs to the 4-toluene sulfonate uptake permease (TSUP) (TC 2.A.102) family.</text>
</comment>
<dbReference type="OrthoDB" id="9800873at2"/>
<keyword evidence="4 8" id="KW-1003">Cell membrane</keyword>
<keyword evidence="5 8" id="KW-0812">Transmembrane</keyword>
<gene>
    <name evidence="9" type="ORF">EOD42_04330</name>
</gene>
<keyword evidence="7 8" id="KW-0472">Membrane</keyword>
<feature type="transmembrane region" description="Helical" evidence="8">
    <location>
        <begin position="227"/>
        <end position="244"/>
    </location>
</feature>
<dbReference type="Proteomes" id="UP000282957">
    <property type="component" value="Unassembled WGS sequence"/>
</dbReference>
<dbReference type="EMBL" id="SACL01000001">
    <property type="protein sequence ID" value="RVT99329.1"/>
    <property type="molecule type" value="Genomic_DNA"/>
</dbReference>
<evidence type="ECO:0000256" key="2">
    <source>
        <dbReference type="ARBA" id="ARBA00009142"/>
    </source>
</evidence>
<evidence type="ECO:0000256" key="6">
    <source>
        <dbReference type="ARBA" id="ARBA00022989"/>
    </source>
</evidence>
<dbReference type="GO" id="GO:0005886">
    <property type="term" value="C:plasma membrane"/>
    <property type="evidence" value="ECO:0007669"/>
    <property type="project" value="UniProtKB-SubCell"/>
</dbReference>
<evidence type="ECO:0000313" key="10">
    <source>
        <dbReference type="Proteomes" id="UP000282957"/>
    </source>
</evidence>
<keyword evidence="3" id="KW-0813">Transport</keyword>
<evidence type="ECO:0000313" key="9">
    <source>
        <dbReference type="EMBL" id="RVT99329.1"/>
    </source>
</evidence>
<feature type="transmembrane region" description="Helical" evidence="8">
    <location>
        <begin position="127"/>
        <end position="153"/>
    </location>
</feature>
<reference evidence="9 10" key="1">
    <citation type="submission" date="2019-01" db="EMBL/GenBank/DDBJ databases">
        <authorList>
            <person name="Chen W.-M."/>
        </authorList>
    </citation>
    <scope>NUCLEOTIDE SEQUENCE [LARGE SCALE GENOMIC DNA]</scope>
    <source>
        <strain evidence="9 10">CCP-6</strain>
    </source>
</reference>
<accession>A0A437MNW1</accession>
<evidence type="ECO:0000256" key="3">
    <source>
        <dbReference type="ARBA" id="ARBA00022448"/>
    </source>
</evidence>
<feature type="transmembrane region" description="Helical" evidence="8">
    <location>
        <begin position="97"/>
        <end position="115"/>
    </location>
</feature>
<feature type="transmembrane region" description="Helical" evidence="8">
    <location>
        <begin position="193"/>
        <end position="215"/>
    </location>
</feature>
<dbReference type="PANTHER" id="PTHR30269">
    <property type="entry name" value="TRANSMEMBRANE PROTEIN YFCA"/>
    <property type="match status" value="1"/>
</dbReference>
<evidence type="ECO:0000256" key="1">
    <source>
        <dbReference type="ARBA" id="ARBA00004651"/>
    </source>
</evidence>
<proteinExistence type="inferred from homology"/>
<comment type="subcellular location">
    <subcellularLocation>
        <location evidence="1 8">Cell membrane</location>
        <topology evidence="1 8">Multi-pass membrane protein</topology>
    </subcellularLocation>
</comment>
<dbReference type="AlphaFoldDB" id="A0A437MNW1"/>
<evidence type="ECO:0000256" key="5">
    <source>
        <dbReference type="ARBA" id="ARBA00022692"/>
    </source>
</evidence>
<dbReference type="InterPro" id="IPR052017">
    <property type="entry name" value="TSUP"/>
</dbReference>